<reference evidence="1" key="1">
    <citation type="submission" date="2014-11" db="EMBL/GenBank/DDBJ databases">
        <authorList>
            <person name="Amaro Gonzalez C."/>
        </authorList>
    </citation>
    <scope>NUCLEOTIDE SEQUENCE</scope>
</reference>
<protein>
    <submittedName>
        <fullName evidence="1">Uncharacterized protein</fullName>
    </submittedName>
</protein>
<sequence>MHLLSCAQELLCCSRLPQTLHTTVC</sequence>
<reference evidence="1" key="2">
    <citation type="journal article" date="2015" name="Fish Shellfish Immunol.">
        <title>Early steps in the European eel (Anguilla anguilla)-Vibrio vulnificus interaction in the gills: Role of the RtxA13 toxin.</title>
        <authorList>
            <person name="Callol A."/>
            <person name="Pajuelo D."/>
            <person name="Ebbesson L."/>
            <person name="Teles M."/>
            <person name="MacKenzie S."/>
            <person name="Amaro C."/>
        </authorList>
    </citation>
    <scope>NUCLEOTIDE SEQUENCE</scope>
</reference>
<name>A0A0E9SIB0_ANGAN</name>
<accession>A0A0E9SIB0</accession>
<proteinExistence type="predicted"/>
<evidence type="ECO:0000313" key="1">
    <source>
        <dbReference type="EMBL" id="JAH40982.1"/>
    </source>
</evidence>
<dbReference type="AlphaFoldDB" id="A0A0E9SIB0"/>
<organism evidence="1">
    <name type="scientific">Anguilla anguilla</name>
    <name type="common">European freshwater eel</name>
    <name type="synonym">Muraena anguilla</name>
    <dbReference type="NCBI Taxonomy" id="7936"/>
    <lineage>
        <taxon>Eukaryota</taxon>
        <taxon>Metazoa</taxon>
        <taxon>Chordata</taxon>
        <taxon>Craniata</taxon>
        <taxon>Vertebrata</taxon>
        <taxon>Euteleostomi</taxon>
        <taxon>Actinopterygii</taxon>
        <taxon>Neopterygii</taxon>
        <taxon>Teleostei</taxon>
        <taxon>Anguilliformes</taxon>
        <taxon>Anguillidae</taxon>
        <taxon>Anguilla</taxon>
    </lineage>
</organism>
<dbReference type="EMBL" id="GBXM01067595">
    <property type="protein sequence ID" value="JAH40982.1"/>
    <property type="molecule type" value="Transcribed_RNA"/>
</dbReference>